<evidence type="ECO:0000259" key="8">
    <source>
        <dbReference type="PROSITE" id="PS50928"/>
    </source>
</evidence>
<keyword evidence="5 7" id="KW-1133">Transmembrane helix</keyword>
<comment type="subcellular location">
    <subcellularLocation>
        <location evidence="1 7">Cell membrane</location>
        <topology evidence="1 7">Multi-pass membrane protein</topology>
    </subcellularLocation>
</comment>
<sequence>MRFGRTHPVALTLIVIAAVLMMVPLFWVLALSFKANAALMADTNSVFSLPYTLANYRTLFGDGQVFRWIMNSLIVSLGMTAGVLILSSLAGYGFARLDFPGRSVLFVIVLLGLAVPEQAVIIARHQMLSLVSMHNTYGALILPGLSAPFGVFLMTQYFRAIPRDIDEAALLDGASRFKIFWKVLLPLTIPAQATLGIFTFLSAWNDYWWPLISATNKQMFTLTVGIASTQMNFAQTEGLGFLMAQAVLAGLPILIVYLFFQKYIVQAVAGAAGR</sequence>
<comment type="similarity">
    <text evidence="7">Belongs to the binding-protein-dependent transport system permease family.</text>
</comment>
<keyword evidence="4 7" id="KW-0812">Transmembrane</keyword>
<protein>
    <submittedName>
        <fullName evidence="9">Carbohydrate ABC transporter membrane protein 2 (CUT1 family)</fullName>
    </submittedName>
</protein>
<keyword evidence="3" id="KW-1003">Cell membrane</keyword>
<dbReference type="InterPro" id="IPR035906">
    <property type="entry name" value="MetI-like_sf"/>
</dbReference>
<keyword evidence="10" id="KW-1185">Reference proteome</keyword>
<reference evidence="9 10" key="1">
    <citation type="submission" date="2018-08" db="EMBL/GenBank/DDBJ databases">
        <title>Genomic Encyclopedia of Type Strains, Phase IV (KMG-IV): sequencing the most valuable type-strain genomes for metagenomic binning, comparative biology and taxonomic classification.</title>
        <authorList>
            <person name="Goeker M."/>
        </authorList>
    </citation>
    <scope>NUCLEOTIDE SEQUENCE [LARGE SCALE GENOMIC DNA]</scope>
    <source>
        <strain evidence="9 10">DSM 25527</strain>
    </source>
</reference>
<dbReference type="Proteomes" id="UP000266568">
    <property type="component" value="Unassembled WGS sequence"/>
</dbReference>
<evidence type="ECO:0000256" key="4">
    <source>
        <dbReference type="ARBA" id="ARBA00022692"/>
    </source>
</evidence>
<evidence type="ECO:0000256" key="2">
    <source>
        <dbReference type="ARBA" id="ARBA00022448"/>
    </source>
</evidence>
<comment type="caution">
    <text evidence="9">The sequence shown here is derived from an EMBL/GenBank/DDBJ whole genome shotgun (WGS) entry which is preliminary data.</text>
</comment>
<keyword evidence="2 7" id="KW-0813">Transport</keyword>
<dbReference type="RefSeq" id="WP_119037223.1">
    <property type="nucleotide sequence ID" value="NZ_QXDC01000004.1"/>
</dbReference>
<feature type="domain" description="ABC transmembrane type-1" evidence="8">
    <location>
        <begin position="69"/>
        <end position="260"/>
    </location>
</feature>
<dbReference type="Pfam" id="PF00528">
    <property type="entry name" value="BPD_transp_1"/>
    <property type="match status" value="1"/>
</dbReference>
<dbReference type="AlphaFoldDB" id="A0A397NNC3"/>
<feature type="transmembrane region" description="Helical" evidence="7">
    <location>
        <begin position="239"/>
        <end position="260"/>
    </location>
</feature>
<organism evidence="9 10">
    <name type="scientific">Hephaestia caeni</name>
    <dbReference type="NCBI Taxonomy" id="645617"/>
    <lineage>
        <taxon>Bacteria</taxon>
        <taxon>Pseudomonadati</taxon>
        <taxon>Pseudomonadota</taxon>
        <taxon>Alphaproteobacteria</taxon>
        <taxon>Sphingomonadales</taxon>
        <taxon>Sphingomonadaceae</taxon>
        <taxon>Hephaestia</taxon>
    </lineage>
</organism>
<dbReference type="SUPFAM" id="SSF161098">
    <property type="entry name" value="MetI-like"/>
    <property type="match status" value="1"/>
</dbReference>
<dbReference type="Gene3D" id="1.10.3720.10">
    <property type="entry name" value="MetI-like"/>
    <property type="match status" value="1"/>
</dbReference>
<evidence type="ECO:0000313" key="10">
    <source>
        <dbReference type="Proteomes" id="UP000266568"/>
    </source>
</evidence>
<dbReference type="CDD" id="cd06261">
    <property type="entry name" value="TM_PBP2"/>
    <property type="match status" value="1"/>
</dbReference>
<dbReference type="InterPro" id="IPR000515">
    <property type="entry name" value="MetI-like"/>
</dbReference>
<evidence type="ECO:0000313" key="9">
    <source>
        <dbReference type="EMBL" id="RIA37109.1"/>
    </source>
</evidence>
<feature type="transmembrane region" description="Helical" evidence="7">
    <location>
        <begin position="137"/>
        <end position="158"/>
    </location>
</feature>
<dbReference type="PANTHER" id="PTHR43744:SF12">
    <property type="entry name" value="ABC TRANSPORTER PERMEASE PROTEIN MG189-RELATED"/>
    <property type="match status" value="1"/>
</dbReference>
<feature type="transmembrane region" description="Helical" evidence="7">
    <location>
        <begin position="104"/>
        <end position="125"/>
    </location>
</feature>
<feature type="transmembrane region" description="Helical" evidence="7">
    <location>
        <begin position="68"/>
        <end position="92"/>
    </location>
</feature>
<dbReference type="PROSITE" id="PS50928">
    <property type="entry name" value="ABC_TM1"/>
    <property type="match status" value="1"/>
</dbReference>
<evidence type="ECO:0000256" key="6">
    <source>
        <dbReference type="ARBA" id="ARBA00023136"/>
    </source>
</evidence>
<gene>
    <name evidence="9" type="ORF">DFR49_2984</name>
</gene>
<dbReference type="GO" id="GO:0005886">
    <property type="term" value="C:plasma membrane"/>
    <property type="evidence" value="ECO:0007669"/>
    <property type="project" value="UniProtKB-SubCell"/>
</dbReference>
<keyword evidence="6 7" id="KW-0472">Membrane</keyword>
<accession>A0A397NNC3</accession>
<dbReference type="GO" id="GO:0055085">
    <property type="term" value="P:transmembrane transport"/>
    <property type="evidence" value="ECO:0007669"/>
    <property type="project" value="InterPro"/>
</dbReference>
<dbReference type="PANTHER" id="PTHR43744">
    <property type="entry name" value="ABC TRANSPORTER PERMEASE PROTEIN MG189-RELATED-RELATED"/>
    <property type="match status" value="1"/>
</dbReference>
<proteinExistence type="inferred from homology"/>
<dbReference type="OrthoDB" id="9815445at2"/>
<name>A0A397NNC3_9SPHN</name>
<evidence type="ECO:0000256" key="7">
    <source>
        <dbReference type="RuleBase" id="RU363032"/>
    </source>
</evidence>
<evidence type="ECO:0000256" key="3">
    <source>
        <dbReference type="ARBA" id="ARBA00022475"/>
    </source>
</evidence>
<dbReference type="EMBL" id="QXDC01000004">
    <property type="protein sequence ID" value="RIA37109.1"/>
    <property type="molecule type" value="Genomic_DNA"/>
</dbReference>
<feature type="transmembrane region" description="Helical" evidence="7">
    <location>
        <begin position="179"/>
        <end position="201"/>
    </location>
</feature>
<evidence type="ECO:0000256" key="1">
    <source>
        <dbReference type="ARBA" id="ARBA00004651"/>
    </source>
</evidence>
<evidence type="ECO:0000256" key="5">
    <source>
        <dbReference type="ARBA" id="ARBA00022989"/>
    </source>
</evidence>
<feature type="transmembrane region" description="Helical" evidence="7">
    <location>
        <begin position="9"/>
        <end position="30"/>
    </location>
</feature>